<reference evidence="8 9" key="1">
    <citation type="submission" date="2021-04" db="EMBL/GenBank/DDBJ databases">
        <title>Paenibacillus sp. DLE-14 whole genome sequence.</title>
        <authorList>
            <person name="Ham Y.J."/>
        </authorList>
    </citation>
    <scope>NUCLEOTIDE SEQUENCE [LARGE SCALE GENOMIC DNA]</scope>
    <source>
        <strain evidence="8 9">DLE-14</strain>
    </source>
</reference>
<dbReference type="NCBIfam" id="TIGR00632">
    <property type="entry name" value="vsr"/>
    <property type="match status" value="1"/>
</dbReference>
<evidence type="ECO:0000256" key="3">
    <source>
        <dbReference type="ARBA" id="ARBA00022763"/>
    </source>
</evidence>
<dbReference type="Pfam" id="PF04480">
    <property type="entry name" value="DUF559"/>
    <property type="match status" value="1"/>
</dbReference>
<sequence length="147" mass="17451">MIKTSEQISYNMKQVKHKDSKIELLLRKELWRRGLRYRKNISGIIGKPDIAFPGLKIAIFCDSEFWHGYNWGDDKKKEFKSNAEFWIKKIEGNMQRDIIVNNTLAELGWTVIRFWGKEIKQNFKQCADIIEQTVIRVRSAMTKEKNI</sequence>
<dbReference type="GO" id="GO:0004519">
    <property type="term" value="F:endonuclease activity"/>
    <property type="evidence" value="ECO:0007669"/>
    <property type="project" value="UniProtKB-KW"/>
</dbReference>
<gene>
    <name evidence="8" type="ORF">I8J30_26435</name>
</gene>
<keyword evidence="9" id="KW-1185">Reference proteome</keyword>
<evidence type="ECO:0000256" key="5">
    <source>
        <dbReference type="ARBA" id="ARBA00023204"/>
    </source>
</evidence>
<dbReference type="InterPro" id="IPR004603">
    <property type="entry name" value="DNA_mismatch_endonuc_vsr"/>
</dbReference>
<name>A0ABS5CK48_9BACL</name>
<protein>
    <submittedName>
        <fullName evidence="8">Very short patch repair endonuclease</fullName>
    </submittedName>
</protein>
<comment type="caution">
    <text evidence="8">The sequence shown here is derived from an EMBL/GenBank/DDBJ whole genome shotgun (WGS) entry which is preliminary data.</text>
</comment>
<keyword evidence="3" id="KW-0227">DNA damage</keyword>
<dbReference type="Proteomes" id="UP000673394">
    <property type="component" value="Unassembled WGS sequence"/>
</dbReference>
<evidence type="ECO:0000256" key="6">
    <source>
        <dbReference type="ARBA" id="ARBA00029466"/>
    </source>
</evidence>
<evidence type="ECO:0000313" key="8">
    <source>
        <dbReference type="EMBL" id="MBP3966246.1"/>
    </source>
</evidence>
<keyword evidence="2 8" id="KW-0255">Endonuclease</keyword>
<dbReference type="SUPFAM" id="SSF52980">
    <property type="entry name" value="Restriction endonuclease-like"/>
    <property type="match status" value="1"/>
</dbReference>
<dbReference type="CDD" id="cd00221">
    <property type="entry name" value="Vsr"/>
    <property type="match status" value="1"/>
</dbReference>
<dbReference type="EMBL" id="JAGKSP010000016">
    <property type="protein sequence ID" value="MBP3966246.1"/>
    <property type="molecule type" value="Genomic_DNA"/>
</dbReference>
<evidence type="ECO:0000256" key="2">
    <source>
        <dbReference type="ARBA" id="ARBA00022759"/>
    </source>
</evidence>
<keyword evidence="1" id="KW-0540">Nuclease</keyword>
<evidence type="ECO:0000313" key="9">
    <source>
        <dbReference type="Proteomes" id="UP000673394"/>
    </source>
</evidence>
<dbReference type="RefSeq" id="WP_210663264.1">
    <property type="nucleotide sequence ID" value="NZ_JAGKSP010000016.1"/>
</dbReference>
<evidence type="ECO:0000256" key="1">
    <source>
        <dbReference type="ARBA" id="ARBA00022722"/>
    </source>
</evidence>
<organism evidence="8 9">
    <name type="scientific">Paenibacillus lignilyticus</name>
    <dbReference type="NCBI Taxonomy" id="1172615"/>
    <lineage>
        <taxon>Bacteria</taxon>
        <taxon>Bacillati</taxon>
        <taxon>Bacillota</taxon>
        <taxon>Bacilli</taxon>
        <taxon>Bacillales</taxon>
        <taxon>Paenibacillaceae</taxon>
        <taxon>Paenibacillus</taxon>
    </lineage>
</organism>
<dbReference type="InterPro" id="IPR011335">
    <property type="entry name" value="Restrct_endonuc-II-like"/>
</dbReference>
<dbReference type="Gene3D" id="3.40.960.10">
    <property type="entry name" value="VSR Endonuclease"/>
    <property type="match status" value="1"/>
</dbReference>
<evidence type="ECO:0000259" key="7">
    <source>
        <dbReference type="Pfam" id="PF04480"/>
    </source>
</evidence>
<proteinExistence type="inferred from homology"/>
<feature type="domain" description="DUF559" evidence="7">
    <location>
        <begin position="93"/>
        <end position="132"/>
    </location>
</feature>
<accession>A0ABS5CK48</accession>
<dbReference type="InterPro" id="IPR007569">
    <property type="entry name" value="DUF559"/>
</dbReference>
<dbReference type="Pfam" id="PF03852">
    <property type="entry name" value="Vsr"/>
    <property type="match status" value="1"/>
</dbReference>
<evidence type="ECO:0000256" key="4">
    <source>
        <dbReference type="ARBA" id="ARBA00022801"/>
    </source>
</evidence>
<keyword evidence="5" id="KW-0234">DNA repair</keyword>
<keyword evidence="4" id="KW-0378">Hydrolase</keyword>
<comment type="similarity">
    <text evidence="6">Belongs to the Vsr family.</text>
</comment>